<evidence type="ECO:0000313" key="2">
    <source>
        <dbReference type="EMBL" id="TDP91922.1"/>
    </source>
</evidence>
<protein>
    <submittedName>
        <fullName evidence="2">Uncharacterized protein YbjT (DUF2867 family)</fullName>
    </submittedName>
</protein>
<dbReference type="Gene3D" id="3.90.25.10">
    <property type="entry name" value="UDP-galactose 4-epimerase, domain 1"/>
    <property type="match status" value="1"/>
</dbReference>
<dbReference type="OrthoDB" id="3207931at2"/>
<dbReference type="InterPro" id="IPR051604">
    <property type="entry name" value="Ergot_Alk_Oxidoreductase"/>
</dbReference>
<accession>A0A4R6RXU3</accession>
<organism evidence="2 3">
    <name type="scientific">Labedaea rhizosphaerae</name>
    <dbReference type="NCBI Taxonomy" id="598644"/>
    <lineage>
        <taxon>Bacteria</taxon>
        <taxon>Bacillati</taxon>
        <taxon>Actinomycetota</taxon>
        <taxon>Actinomycetes</taxon>
        <taxon>Pseudonocardiales</taxon>
        <taxon>Pseudonocardiaceae</taxon>
        <taxon>Labedaea</taxon>
    </lineage>
</organism>
<gene>
    <name evidence="2" type="ORF">EV186_108133</name>
</gene>
<dbReference type="PANTHER" id="PTHR43162:SF1">
    <property type="entry name" value="PRESTALK A DIFFERENTIATION PROTEIN A"/>
    <property type="match status" value="1"/>
</dbReference>
<dbReference type="PANTHER" id="PTHR43162">
    <property type="match status" value="1"/>
</dbReference>
<name>A0A4R6RXU3_LABRH</name>
<dbReference type="Pfam" id="PF13460">
    <property type="entry name" value="NAD_binding_10"/>
    <property type="match status" value="1"/>
</dbReference>
<dbReference type="RefSeq" id="WP_133853494.1">
    <property type="nucleotide sequence ID" value="NZ_SNXZ01000008.1"/>
</dbReference>
<comment type="caution">
    <text evidence="2">The sequence shown here is derived from an EMBL/GenBank/DDBJ whole genome shotgun (WGS) entry which is preliminary data.</text>
</comment>
<dbReference type="Gene3D" id="3.40.50.720">
    <property type="entry name" value="NAD(P)-binding Rossmann-like Domain"/>
    <property type="match status" value="1"/>
</dbReference>
<dbReference type="InterPro" id="IPR036291">
    <property type="entry name" value="NAD(P)-bd_dom_sf"/>
</dbReference>
<dbReference type="AlphaFoldDB" id="A0A4R6RXU3"/>
<evidence type="ECO:0000259" key="1">
    <source>
        <dbReference type="Pfam" id="PF13460"/>
    </source>
</evidence>
<dbReference type="Proteomes" id="UP000295444">
    <property type="component" value="Unassembled WGS sequence"/>
</dbReference>
<reference evidence="2 3" key="1">
    <citation type="submission" date="2019-03" db="EMBL/GenBank/DDBJ databases">
        <title>Genomic Encyclopedia of Type Strains, Phase IV (KMG-IV): sequencing the most valuable type-strain genomes for metagenomic binning, comparative biology and taxonomic classification.</title>
        <authorList>
            <person name="Goeker M."/>
        </authorList>
    </citation>
    <scope>NUCLEOTIDE SEQUENCE [LARGE SCALE GENOMIC DNA]</scope>
    <source>
        <strain evidence="2 3">DSM 45361</strain>
    </source>
</reference>
<feature type="domain" description="NAD(P)-binding" evidence="1">
    <location>
        <begin position="6"/>
        <end position="165"/>
    </location>
</feature>
<sequence length="269" mass="27732">MILVTGATGTIGSAVVRLLTARGVPARAMSRHGDVRADFDDPASLRPAVRGVDAVFLLTAPGARVPEHDRAMITAAVAAGVRKVVKLSAVGGKGSPSQWHAPGEQALAGSGLAWTVLRPSAFASNALGWAGAIQAGDPIPNMTGAGAQGVVDPRDVAEVAVEGLLHDEHDGATYTLTGPELVSVPDQVAQLAEVLGRPLETVDVPPEALLSRGLEPSVAEMAVRGQHLVRAGGNALVTDDVARVLGRPARTFRTWATDHRTAFELPKSG</sequence>
<dbReference type="EMBL" id="SNXZ01000008">
    <property type="protein sequence ID" value="TDP91922.1"/>
    <property type="molecule type" value="Genomic_DNA"/>
</dbReference>
<dbReference type="InterPro" id="IPR016040">
    <property type="entry name" value="NAD(P)-bd_dom"/>
</dbReference>
<dbReference type="SUPFAM" id="SSF51735">
    <property type="entry name" value="NAD(P)-binding Rossmann-fold domains"/>
    <property type="match status" value="1"/>
</dbReference>
<evidence type="ECO:0000313" key="3">
    <source>
        <dbReference type="Proteomes" id="UP000295444"/>
    </source>
</evidence>
<proteinExistence type="predicted"/>
<keyword evidence="3" id="KW-1185">Reference proteome</keyword>